<dbReference type="InterPro" id="IPR046703">
    <property type="entry name" value="DUF6776"/>
</dbReference>
<feature type="coiled-coil region" evidence="1">
    <location>
        <begin position="58"/>
        <end position="120"/>
    </location>
</feature>
<evidence type="ECO:0000313" key="7">
    <source>
        <dbReference type="Proteomes" id="UP000186904"/>
    </source>
</evidence>
<organism evidence="3 7">
    <name type="scientific">Halopseudomonas bauzanensis</name>
    <dbReference type="NCBI Taxonomy" id="653930"/>
    <lineage>
        <taxon>Bacteria</taxon>
        <taxon>Pseudomonadati</taxon>
        <taxon>Pseudomonadota</taxon>
        <taxon>Gammaproteobacteria</taxon>
        <taxon>Pseudomonadales</taxon>
        <taxon>Pseudomonadaceae</taxon>
        <taxon>Halopseudomonas</taxon>
    </lineage>
</organism>
<dbReference type="EMBL" id="FOGN01000009">
    <property type="protein sequence ID" value="SES34221.1"/>
    <property type="molecule type" value="Genomic_DNA"/>
</dbReference>
<evidence type="ECO:0008006" key="9">
    <source>
        <dbReference type="Google" id="ProtNLM"/>
    </source>
</evidence>
<dbReference type="Proteomes" id="UP000186904">
    <property type="component" value="Unassembled WGS sequence"/>
</dbReference>
<dbReference type="EMBL" id="FOUA01000009">
    <property type="protein sequence ID" value="SFM36971.1"/>
    <property type="molecule type" value="Genomic_DNA"/>
</dbReference>
<reference evidence="6 7" key="1">
    <citation type="submission" date="2016-10" db="EMBL/GenBank/DDBJ databases">
        <authorList>
            <person name="de Groot N.N."/>
        </authorList>
    </citation>
    <scope>NUCLEOTIDE SEQUENCE [LARGE SCALE GENOMIC DNA]</scope>
    <source>
        <strain evidence="4 6">CGMCC 1.9095</strain>
        <strain evidence="3 7">DSM 22558</strain>
    </source>
</reference>
<keyword evidence="1" id="KW-0175">Coiled coil</keyword>
<keyword evidence="2" id="KW-0472">Membrane</keyword>
<evidence type="ECO:0000313" key="4">
    <source>
        <dbReference type="EMBL" id="SFM36971.1"/>
    </source>
</evidence>
<keyword evidence="2" id="KW-1133">Transmembrane helix</keyword>
<keyword evidence="2" id="KW-0812">Transmembrane</keyword>
<dbReference type="STRING" id="653930.SAMN05216589_3273"/>
<dbReference type="Proteomes" id="UP000305198">
    <property type="component" value="Unassembled WGS sequence"/>
</dbReference>
<protein>
    <recommendedName>
        <fullName evidence="9">Transmembrane protein</fullName>
    </recommendedName>
</protein>
<accession>A0A1H9WK67</accession>
<evidence type="ECO:0000313" key="6">
    <source>
        <dbReference type="Proteomes" id="UP000186599"/>
    </source>
</evidence>
<dbReference type="AlphaFoldDB" id="A0A1H9WK67"/>
<evidence type="ECO:0000256" key="1">
    <source>
        <dbReference type="SAM" id="Coils"/>
    </source>
</evidence>
<name>A0A1H9WK67_9GAMM</name>
<sequence length="249" mass="27686">MDSDQTNRPADEPSLSLLPAAPASGPRRWLIWGLLAGLPLCGWLGWTAAMHSAGMQDYQRLRDERSGIQAELEETRHRHQQLEVDLLVARQSAEDGQETIADLEQQLFKLQQDLVQYQGALVPNATTPGVRFQAFEVQRTEVPGVFRYKIMVSRVGNESDTVQAELSIAIDGLLDDKQTRVSLAELTGGKTSSLTLNFRYFQVVPENGNEAELMLPVGFVPQTVHLRAEQDGKLLLEQTMEWTETGVGS</sequence>
<evidence type="ECO:0000313" key="5">
    <source>
        <dbReference type="EMBL" id="TKA89809.1"/>
    </source>
</evidence>
<keyword evidence="6" id="KW-1185">Reference proteome</keyword>
<reference evidence="5 8" key="2">
    <citation type="submission" date="2019-04" db="EMBL/GenBank/DDBJ databases">
        <title>Crypto-aerobic microbial life in anoxic (sulfidic) marine sediments.</title>
        <authorList>
            <person name="Bhattacharya S."/>
            <person name="Roy C."/>
            <person name="Mondal N."/>
            <person name="Sarkar J."/>
            <person name="Mandal S."/>
            <person name="Rameez M.J."/>
            <person name="Ghosh W."/>
        </authorList>
    </citation>
    <scope>NUCLEOTIDE SEQUENCE [LARGE SCALE GENOMIC DNA]</scope>
    <source>
        <strain evidence="5 8">SBBB</strain>
    </source>
</reference>
<feature type="transmembrane region" description="Helical" evidence="2">
    <location>
        <begin position="29"/>
        <end position="50"/>
    </location>
</feature>
<evidence type="ECO:0000313" key="3">
    <source>
        <dbReference type="EMBL" id="SES34221.1"/>
    </source>
</evidence>
<dbReference type="Proteomes" id="UP000186599">
    <property type="component" value="Unassembled WGS sequence"/>
</dbReference>
<evidence type="ECO:0000313" key="8">
    <source>
        <dbReference type="Proteomes" id="UP000305198"/>
    </source>
</evidence>
<evidence type="ECO:0000256" key="2">
    <source>
        <dbReference type="SAM" id="Phobius"/>
    </source>
</evidence>
<dbReference type="EMBL" id="SWAV01000006">
    <property type="protein sequence ID" value="TKA89809.1"/>
    <property type="molecule type" value="Genomic_DNA"/>
</dbReference>
<dbReference type="OrthoDB" id="7056878at2"/>
<proteinExistence type="predicted"/>
<gene>
    <name evidence="5" type="ORF">FA869_15035</name>
    <name evidence="4" type="ORF">SAMN04487855_3363</name>
    <name evidence="3" type="ORF">SAMN05216589_3273</name>
</gene>
<dbReference type="RefSeq" id="WP_074781258.1">
    <property type="nucleotide sequence ID" value="NZ_FOGN01000009.1"/>
</dbReference>
<dbReference type="Pfam" id="PF20567">
    <property type="entry name" value="DUF6776"/>
    <property type="match status" value="1"/>
</dbReference>